<name>A0A5S4GMV9_9ACTN</name>
<evidence type="ECO:0000313" key="6">
    <source>
        <dbReference type="EMBL" id="TMR34276.1"/>
    </source>
</evidence>
<keyword evidence="3" id="KW-0862">Zinc</keyword>
<organism evidence="6 7">
    <name type="scientific">Actinomadura geliboluensis</name>
    <dbReference type="NCBI Taxonomy" id="882440"/>
    <lineage>
        <taxon>Bacteria</taxon>
        <taxon>Bacillati</taxon>
        <taxon>Actinomycetota</taxon>
        <taxon>Actinomycetes</taxon>
        <taxon>Streptosporangiales</taxon>
        <taxon>Thermomonosporaceae</taxon>
        <taxon>Actinomadura</taxon>
    </lineage>
</organism>
<keyword evidence="2" id="KW-0378">Hydrolase</keyword>
<proteinExistence type="predicted"/>
<dbReference type="Proteomes" id="UP000305238">
    <property type="component" value="Unassembled WGS sequence"/>
</dbReference>
<feature type="domain" description="Peptidase M4 C-terminal" evidence="5">
    <location>
        <begin position="141"/>
        <end position="162"/>
    </location>
</feature>
<keyword evidence="4" id="KW-0482">Metalloprotease</keyword>
<keyword evidence="1" id="KW-0645">Protease</keyword>
<accession>A0A5S4GMV9</accession>
<reference evidence="6 7" key="1">
    <citation type="submission" date="2019-05" db="EMBL/GenBank/DDBJ databases">
        <title>Draft genome sequence of Actinomadura geliboluensis A8036.</title>
        <authorList>
            <person name="Saricaoglu S."/>
            <person name="Isik K."/>
        </authorList>
    </citation>
    <scope>NUCLEOTIDE SEQUENCE [LARGE SCALE GENOMIC DNA]</scope>
    <source>
        <strain evidence="6 7">A8036</strain>
    </source>
</reference>
<evidence type="ECO:0000313" key="7">
    <source>
        <dbReference type="Proteomes" id="UP000305238"/>
    </source>
</evidence>
<dbReference type="AlphaFoldDB" id="A0A5S4GMV9"/>
<evidence type="ECO:0000256" key="2">
    <source>
        <dbReference type="ARBA" id="ARBA00022801"/>
    </source>
</evidence>
<dbReference type="Pfam" id="PF02868">
    <property type="entry name" value="Peptidase_M4_C"/>
    <property type="match status" value="1"/>
</dbReference>
<dbReference type="GO" id="GO:0006508">
    <property type="term" value="P:proteolysis"/>
    <property type="evidence" value="ECO:0007669"/>
    <property type="project" value="UniProtKB-KW"/>
</dbReference>
<evidence type="ECO:0000256" key="1">
    <source>
        <dbReference type="ARBA" id="ARBA00022670"/>
    </source>
</evidence>
<dbReference type="InterPro" id="IPR001570">
    <property type="entry name" value="Peptidase_M4_C_domain"/>
</dbReference>
<evidence type="ECO:0000259" key="5">
    <source>
        <dbReference type="Pfam" id="PF02868"/>
    </source>
</evidence>
<protein>
    <recommendedName>
        <fullName evidence="5">Peptidase M4 C-terminal domain-containing protein</fullName>
    </recommendedName>
</protein>
<sequence>MPAAVAPMAEPGDEVPRRVAAGGRVVVHADRVERRRRVRSHRVERGRRVGGDRIEPRGLVRPGVLLPLGGAGRTVQADGAEHRGRLEGRRVQVGQGRRLGCGLRVAAGLAGARELAEEGKGRRRPLLRRTGRPWWTERPAAGLIYQGESGGLNEATSDIMATNGD</sequence>
<dbReference type="SUPFAM" id="SSF55486">
    <property type="entry name" value="Metalloproteases ('zincins'), catalytic domain"/>
    <property type="match status" value="1"/>
</dbReference>
<dbReference type="RefSeq" id="WP_138639012.1">
    <property type="nucleotide sequence ID" value="NZ_VCKZ01000208.1"/>
</dbReference>
<dbReference type="GO" id="GO:0004222">
    <property type="term" value="F:metalloendopeptidase activity"/>
    <property type="evidence" value="ECO:0007669"/>
    <property type="project" value="InterPro"/>
</dbReference>
<gene>
    <name evidence="6" type="ORF">ETD96_25475</name>
</gene>
<dbReference type="EMBL" id="VCKZ01000208">
    <property type="protein sequence ID" value="TMR34276.1"/>
    <property type="molecule type" value="Genomic_DNA"/>
</dbReference>
<comment type="caution">
    <text evidence="6">The sequence shown here is derived from an EMBL/GenBank/DDBJ whole genome shotgun (WGS) entry which is preliminary data.</text>
</comment>
<evidence type="ECO:0000256" key="4">
    <source>
        <dbReference type="ARBA" id="ARBA00023049"/>
    </source>
</evidence>
<keyword evidence="7" id="KW-1185">Reference proteome</keyword>
<evidence type="ECO:0000256" key="3">
    <source>
        <dbReference type="ARBA" id="ARBA00022833"/>
    </source>
</evidence>